<evidence type="ECO:0000313" key="3">
    <source>
        <dbReference type="EMBL" id="EXC17584.1"/>
    </source>
</evidence>
<dbReference type="InterPro" id="IPR000269">
    <property type="entry name" value="Cu_amine_oxidase"/>
</dbReference>
<keyword evidence="1" id="KW-0801">TPQ</keyword>
<keyword evidence="1" id="KW-0186">Copper</keyword>
<dbReference type="InterPro" id="IPR016182">
    <property type="entry name" value="Cu_amine_oxidase_N-reg"/>
</dbReference>
<dbReference type="GO" id="GO:0008131">
    <property type="term" value="F:primary methylamine oxidase activity"/>
    <property type="evidence" value="ECO:0007669"/>
    <property type="project" value="InterPro"/>
</dbReference>
<dbReference type="EMBL" id="KE345815">
    <property type="protein sequence ID" value="EXC17584.1"/>
    <property type="molecule type" value="Genomic_DNA"/>
</dbReference>
<feature type="domain" description="Copper amine oxidase N3-terminal" evidence="2">
    <location>
        <begin position="32"/>
        <end position="85"/>
    </location>
</feature>
<sequence>MPGSTKKTLELIVDLSACAIVSEQVHVGHGYPMITVDDQVTENELPLSYKPFKDSIKKRGLDISQVVCSTFSTVWYGEEKSRRVIIQYYDRIRVPVPKAEGTEYRFSKLKPPFGPRLNIKAMVSSDRHAFKIDGNIIRNVKDTKKIISQFGAHTYSAGPRPDNEQSTKFKGLQTPIKRIHPKTPSLRLSPPYRISLMALSNEHYSSSNCTAKSLRLAVCFLLKASNPSPEGRSSINT</sequence>
<dbReference type="eggNOG" id="KOG1186">
    <property type="taxonomic scope" value="Eukaryota"/>
</dbReference>
<reference evidence="4" key="1">
    <citation type="submission" date="2013-01" db="EMBL/GenBank/DDBJ databases">
        <title>Draft Genome Sequence of a Mulberry Tree, Morus notabilis C.K. Schneid.</title>
        <authorList>
            <person name="He N."/>
            <person name="Zhao S."/>
        </authorList>
    </citation>
    <scope>NUCLEOTIDE SEQUENCE</scope>
</reference>
<comment type="similarity">
    <text evidence="1">Belongs to the copper/topaquinone oxidase family.</text>
</comment>
<evidence type="ECO:0000256" key="1">
    <source>
        <dbReference type="RuleBase" id="RU000672"/>
    </source>
</evidence>
<dbReference type="GO" id="GO:0005507">
    <property type="term" value="F:copper ion binding"/>
    <property type="evidence" value="ECO:0007669"/>
    <property type="project" value="InterPro"/>
</dbReference>
<dbReference type="SUPFAM" id="SSF54416">
    <property type="entry name" value="Amine oxidase N-terminal region"/>
    <property type="match status" value="1"/>
</dbReference>
<evidence type="ECO:0000259" key="2">
    <source>
        <dbReference type="Pfam" id="PF02728"/>
    </source>
</evidence>
<gene>
    <name evidence="3" type="ORF">L484_012376</name>
</gene>
<comment type="PTM">
    <text evidence="1">Topaquinone (TPQ) is generated by copper-dependent autoxidation of a specific tyrosyl residue.</text>
</comment>
<name>W9SMS8_9ROSA</name>
<dbReference type="PANTHER" id="PTHR10638:SF87">
    <property type="entry name" value="AMINE OXIDASE [COPPER-CONTAINING] ALPHA 2, PEROXISOMAL-RELATED"/>
    <property type="match status" value="1"/>
</dbReference>
<proteinExistence type="inferred from homology"/>
<keyword evidence="1" id="KW-0560">Oxidoreductase</keyword>
<evidence type="ECO:0000313" key="4">
    <source>
        <dbReference type="Proteomes" id="UP000030645"/>
    </source>
</evidence>
<dbReference type="PANTHER" id="PTHR10638">
    <property type="entry name" value="COPPER AMINE OXIDASE"/>
    <property type="match status" value="1"/>
</dbReference>
<dbReference type="Proteomes" id="UP000030645">
    <property type="component" value="Unassembled WGS sequence"/>
</dbReference>
<protein>
    <recommendedName>
        <fullName evidence="1">Amine oxidase</fullName>
        <ecNumber evidence="1">1.4.3.-</ecNumber>
    </recommendedName>
</protein>
<dbReference type="Gene3D" id="3.10.450.40">
    <property type="match status" value="1"/>
</dbReference>
<dbReference type="GO" id="GO:0048038">
    <property type="term" value="F:quinone binding"/>
    <property type="evidence" value="ECO:0007669"/>
    <property type="project" value="InterPro"/>
</dbReference>
<dbReference type="Pfam" id="PF02728">
    <property type="entry name" value="Cu_amine_oxidN3"/>
    <property type="match status" value="1"/>
</dbReference>
<dbReference type="STRING" id="981085.W9SMS8"/>
<keyword evidence="1" id="KW-0479">Metal-binding</keyword>
<dbReference type="EC" id="1.4.3.-" evidence="1"/>
<dbReference type="GO" id="GO:0009308">
    <property type="term" value="P:amine metabolic process"/>
    <property type="evidence" value="ECO:0007669"/>
    <property type="project" value="UniProtKB-UniRule"/>
</dbReference>
<dbReference type="AlphaFoldDB" id="W9SMS8"/>
<keyword evidence="4" id="KW-1185">Reference proteome</keyword>
<organism evidence="3 4">
    <name type="scientific">Morus notabilis</name>
    <dbReference type="NCBI Taxonomy" id="981085"/>
    <lineage>
        <taxon>Eukaryota</taxon>
        <taxon>Viridiplantae</taxon>
        <taxon>Streptophyta</taxon>
        <taxon>Embryophyta</taxon>
        <taxon>Tracheophyta</taxon>
        <taxon>Spermatophyta</taxon>
        <taxon>Magnoliopsida</taxon>
        <taxon>eudicotyledons</taxon>
        <taxon>Gunneridae</taxon>
        <taxon>Pentapetalae</taxon>
        <taxon>rosids</taxon>
        <taxon>fabids</taxon>
        <taxon>Rosales</taxon>
        <taxon>Moraceae</taxon>
        <taxon>Moreae</taxon>
        <taxon>Morus</taxon>
    </lineage>
</organism>
<dbReference type="InterPro" id="IPR015802">
    <property type="entry name" value="Cu_amine_oxidase_N3"/>
</dbReference>
<accession>W9SMS8</accession>
<comment type="cofactor">
    <cofactor evidence="1">
        <name>Cu cation</name>
        <dbReference type="ChEBI" id="CHEBI:23378"/>
    </cofactor>
    <text evidence="1">Contains 1 topaquinone per subunit.</text>
</comment>